<reference evidence="2" key="1">
    <citation type="submission" date="2021-06" db="EMBL/GenBank/DDBJ databases">
        <title>Comparative genomics, transcriptomics and evolutionary studies reveal genomic signatures of adaptation to plant cell wall in hemibiotrophic fungi.</title>
        <authorList>
            <consortium name="DOE Joint Genome Institute"/>
            <person name="Baroncelli R."/>
            <person name="Diaz J.F."/>
            <person name="Benocci T."/>
            <person name="Peng M."/>
            <person name="Battaglia E."/>
            <person name="Haridas S."/>
            <person name="Andreopoulos W."/>
            <person name="Labutti K."/>
            <person name="Pangilinan J."/>
            <person name="Floch G.L."/>
            <person name="Makela M.R."/>
            <person name="Henrissat B."/>
            <person name="Grigoriev I.V."/>
            <person name="Crouch J.A."/>
            <person name="De Vries R.P."/>
            <person name="Sukno S.A."/>
            <person name="Thon M.R."/>
        </authorList>
    </citation>
    <scope>NUCLEOTIDE SEQUENCE</scope>
    <source>
        <strain evidence="2">MAFF235873</strain>
    </source>
</reference>
<evidence type="ECO:0000256" key="1">
    <source>
        <dbReference type="SAM" id="Phobius"/>
    </source>
</evidence>
<dbReference type="EMBL" id="MU842829">
    <property type="protein sequence ID" value="KAK2032599.1"/>
    <property type="molecule type" value="Genomic_DNA"/>
</dbReference>
<evidence type="ECO:0000313" key="3">
    <source>
        <dbReference type="Proteomes" id="UP001232148"/>
    </source>
</evidence>
<evidence type="ECO:0000313" key="2">
    <source>
        <dbReference type="EMBL" id="KAK2032599.1"/>
    </source>
</evidence>
<name>A0AAD9HRI8_9PEZI</name>
<dbReference type="Proteomes" id="UP001232148">
    <property type="component" value="Unassembled WGS sequence"/>
</dbReference>
<organism evidence="2 3">
    <name type="scientific">Colletotrichum zoysiae</name>
    <dbReference type="NCBI Taxonomy" id="1216348"/>
    <lineage>
        <taxon>Eukaryota</taxon>
        <taxon>Fungi</taxon>
        <taxon>Dikarya</taxon>
        <taxon>Ascomycota</taxon>
        <taxon>Pezizomycotina</taxon>
        <taxon>Sordariomycetes</taxon>
        <taxon>Hypocreomycetidae</taxon>
        <taxon>Glomerellales</taxon>
        <taxon>Glomerellaceae</taxon>
        <taxon>Colletotrichum</taxon>
        <taxon>Colletotrichum graminicola species complex</taxon>
    </lineage>
</organism>
<sequence>MHSFIYSGALNRWLCVYLPTQQLLSLSLSLYVCVCVREMSLSASNSNGVMIRSSNKHRLSLEKKAWTVLCIRIHVYLHYLVFPFAPWQKQAGRRPQGSTRRQPFNQAEAKARHRLTRGLSLSLSLPLSLCLFSPPVFLPLLRLLLLLPSRPNIRTRTTNH</sequence>
<keyword evidence="1" id="KW-1133">Transmembrane helix</keyword>
<gene>
    <name evidence="2" type="ORF">LX32DRAFT_181650</name>
</gene>
<dbReference type="AlphaFoldDB" id="A0AAD9HRI8"/>
<feature type="transmembrane region" description="Helical" evidence="1">
    <location>
        <begin position="125"/>
        <end position="147"/>
    </location>
</feature>
<keyword evidence="1" id="KW-0472">Membrane</keyword>
<proteinExistence type="predicted"/>
<accession>A0AAD9HRI8</accession>
<keyword evidence="3" id="KW-1185">Reference proteome</keyword>
<comment type="caution">
    <text evidence="2">The sequence shown here is derived from an EMBL/GenBank/DDBJ whole genome shotgun (WGS) entry which is preliminary data.</text>
</comment>
<protein>
    <submittedName>
        <fullName evidence="2">Uncharacterized protein</fullName>
    </submittedName>
</protein>
<keyword evidence="1" id="KW-0812">Transmembrane</keyword>